<dbReference type="Proteomes" id="UP001149140">
    <property type="component" value="Unassembled WGS sequence"/>
</dbReference>
<evidence type="ECO:0000313" key="2">
    <source>
        <dbReference type="EMBL" id="MDA0162536.1"/>
    </source>
</evidence>
<feature type="transmembrane region" description="Helical" evidence="1">
    <location>
        <begin position="12"/>
        <end position="31"/>
    </location>
</feature>
<feature type="transmembrane region" description="Helical" evidence="1">
    <location>
        <begin position="46"/>
        <end position="64"/>
    </location>
</feature>
<dbReference type="RefSeq" id="WP_270041777.1">
    <property type="nucleotide sequence ID" value="NZ_JAPDOD010000019.1"/>
</dbReference>
<feature type="transmembrane region" description="Helical" evidence="1">
    <location>
        <begin position="213"/>
        <end position="230"/>
    </location>
</feature>
<keyword evidence="1" id="KW-1133">Transmembrane helix</keyword>
<feature type="transmembrane region" description="Helical" evidence="1">
    <location>
        <begin position="147"/>
        <end position="167"/>
    </location>
</feature>
<proteinExistence type="predicted"/>
<keyword evidence="1" id="KW-0472">Membrane</keyword>
<organism evidence="2 3">
    <name type="scientific">Solirubrobacter ginsenosidimutans</name>
    <dbReference type="NCBI Taxonomy" id="490573"/>
    <lineage>
        <taxon>Bacteria</taxon>
        <taxon>Bacillati</taxon>
        <taxon>Actinomycetota</taxon>
        <taxon>Thermoleophilia</taxon>
        <taxon>Solirubrobacterales</taxon>
        <taxon>Solirubrobacteraceae</taxon>
        <taxon>Solirubrobacter</taxon>
    </lineage>
</organism>
<sequence>MRDDRVFRSTRILGMVIVPFLLVAFVLLYFFPDDTGDYFAWNVKPTITPLVMGAGYIAGAYFFVRVARERLWHRIQVGFLPVTAFTVFMAIATFLHLDRFETQHVAFWIWVGLYVTTPILVPLVWWRNRATDPRTPEPDEPPLPPHVRTALLVVGGVQSLVALVLLLSPSSMIEHWPWLLTPLTAQTLGGWFALPGVTALMMGLDGRWSAIKITLESQLIGLALILLGTARTWSDIDTGNALAYVFVGGLAVLFAALAALEWRMQVAWRNGRDQRQGGRFRRGVHLARRG</sequence>
<keyword evidence="3" id="KW-1185">Reference proteome</keyword>
<feature type="transmembrane region" description="Helical" evidence="1">
    <location>
        <begin position="179"/>
        <end position="201"/>
    </location>
</feature>
<evidence type="ECO:0000313" key="3">
    <source>
        <dbReference type="Proteomes" id="UP001149140"/>
    </source>
</evidence>
<comment type="caution">
    <text evidence="2">The sequence shown here is derived from an EMBL/GenBank/DDBJ whole genome shotgun (WGS) entry which is preliminary data.</text>
</comment>
<feature type="transmembrane region" description="Helical" evidence="1">
    <location>
        <begin position="76"/>
        <end position="95"/>
    </location>
</feature>
<protein>
    <submittedName>
        <fullName evidence="2">Uncharacterized protein</fullName>
    </submittedName>
</protein>
<keyword evidence="1" id="KW-0812">Transmembrane</keyword>
<evidence type="ECO:0000256" key="1">
    <source>
        <dbReference type="SAM" id="Phobius"/>
    </source>
</evidence>
<reference evidence="2" key="1">
    <citation type="submission" date="2022-10" db="EMBL/GenBank/DDBJ databases">
        <title>The WGS of Solirubrobacter ginsenosidimutans DSM 21036.</title>
        <authorList>
            <person name="Jiang Z."/>
        </authorList>
    </citation>
    <scope>NUCLEOTIDE SEQUENCE</scope>
    <source>
        <strain evidence="2">DSM 21036</strain>
    </source>
</reference>
<dbReference type="AlphaFoldDB" id="A0A9X3MVF9"/>
<accession>A0A9X3MVF9</accession>
<feature type="transmembrane region" description="Helical" evidence="1">
    <location>
        <begin position="242"/>
        <end position="262"/>
    </location>
</feature>
<name>A0A9X3MVF9_9ACTN</name>
<gene>
    <name evidence="2" type="ORF">OM076_19840</name>
</gene>
<dbReference type="EMBL" id="JAPDOD010000019">
    <property type="protein sequence ID" value="MDA0162536.1"/>
    <property type="molecule type" value="Genomic_DNA"/>
</dbReference>
<feature type="transmembrane region" description="Helical" evidence="1">
    <location>
        <begin position="107"/>
        <end position="126"/>
    </location>
</feature>